<dbReference type="InterPro" id="IPR001320">
    <property type="entry name" value="Iontro_rcpt_C"/>
</dbReference>
<accession>A0A5D2BUI0</accession>
<keyword evidence="10" id="KW-0325">Glycoprotein</keyword>
<keyword evidence="11 13" id="KW-1071">Ligand-gated ion channel</keyword>
<evidence type="ECO:0000256" key="4">
    <source>
        <dbReference type="ARBA" id="ARBA00022692"/>
    </source>
</evidence>
<feature type="transmembrane region" description="Helical" evidence="14">
    <location>
        <begin position="555"/>
        <end position="579"/>
    </location>
</feature>
<dbReference type="Proteomes" id="UP000323506">
    <property type="component" value="Chromosome D07"/>
</dbReference>
<organism evidence="17 18">
    <name type="scientific">Gossypium darwinii</name>
    <name type="common">Darwin's cotton</name>
    <name type="synonym">Gossypium barbadense var. darwinii</name>
    <dbReference type="NCBI Taxonomy" id="34276"/>
    <lineage>
        <taxon>Eukaryota</taxon>
        <taxon>Viridiplantae</taxon>
        <taxon>Streptophyta</taxon>
        <taxon>Embryophyta</taxon>
        <taxon>Tracheophyta</taxon>
        <taxon>Spermatophyta</taxon>
        <taxon>Magnoliopsida</taxon>
        <taxon>eudicotyledons</taxon>
        <taxon>Gunneridae</taxon>
        <taxon>Pentapetalae</taxon>
        <taxon>rosids</taxon>
        <taxon>malvids</taxon>
        <taxon>Malvales</taxon>
        <taxon>Malvaceae</taxon>
        <taxon>Malvoideae</taxon>
        <taxon>Gossypium</taxon>
    </lineage>
</organism>
<feature type="transmembrane region" description="Helical" evidence="14">
    <location>
        <begin position="526"/>
        <end position="543"/>
    </location>
</feature>
<sequence>MIKNQILLLFAFYFSLLGELSGQVGGLGPAVDGEEVGVGLIVDMGSREGKVIHGRVSMAISNFNSFGRDNQMRIVLHTRDSKGDPLLALSSAFNLGENNKVKVIFSAQKLTLEAKSLAEFGNNTKIPVIPISAPYLIQVPLHNHAEVKGIIAFAELHEWEKVILIYEDHNDNHWSDFFEEKKFQVAYKSSVAASSEDEYIIEELHRLKAMETSVFVVHVEPVLASRIFVHAKRLGMASQGYAWIVTSKCMNHLQNLKDYSSISENMQGFIGFRSYKMKGSKEFDMLQLMNFITQMVNFEIVNVLGTEGERRVGFWTGKFTNKLSHGFAHGRHLFSSSGFETIIWPGGTSTIPKGRRMQTSSKTLRIAVPKSNGFPQLLKVDIDLQANISFSGFCIEVFKAAMAGLEHKVPYEFVPFEYNNPTIGEAYSDLVYQVYLQKYDAAVGDITITSNRSLYVDFTLPFTDMGIGMVSRLTSKENQNLWIFLKPLTPGLWLTIVGVYVLSALFIWLIERPASVERQTRQSNGEIGRMFGFSFSIFVFAHWEKLSSNLSRSVIVLWMFVVFILGSNYTATLTSMMTVQQIEFNSGKSIIGATGPVSQGAIGNLNFPNLHSKSIRLTSLEEYAKALSEGGKNGRVSAIIEEMPYINILRQKYPTRYSMVGHVMPVTNGFGFAFPKGSLMAHDISREIEKLREDGMLQRLENEWFKSPITNFDSDNTLDSVSSLTVRDFRGLFLINGIYLAIACFLFLTSLLYKNFHVMKEWRRPEFVKQYICMKFFRNKSNANAVHPELDN</sequence>
<dbReference type="AlphaFoldDB" id="A0A5D2BUI0"/>
<dbReference type="InterPro" id="IPR001828">
    <property type="entry name" value="ANF_lig-bd_rcpt"/>
</dbReference>
<evidence type="ECO:0000256" key="3">
    <source>
        <dbReference type="ARBA" id="ARBA00022448"/>
    </source>
</evidence>
<dbReference type="GO" id="GO:0016020">
    <property type="term" value="C:membrane"/>
    <property type="evidence" value="ECO:0007669"/>
    <property type="project" value="UniProtKB-SubCell"/>
</dbReference>
<keyword evidence="9 13" id="KW-0675">Receptor</keyword>
<feature type="domain" description="Ionotropic glutamate receptor C-terminal" evidence="16">
    <location>
        <begin position="363"/>
        <end position="707"/>
    </location>
</feature>
<dbReference type="Gene3D" id="3.40.50.2300">
    <property type="match status" value="2"/>
</dbReference>
<dbReference type="SUPFAM" id="SSF53822">
    <property type="entry name" value="Periplasmic binding protein-like I"/>
    <property type="match status" value="1"/>
</dbReference>
<dbReference type="InterPro" id="IPR028082">
    <property type="entry name" value="Peripla_BP_I"/>
</dbReference>
<evidence type="ECO:0000313" key="18">
    <source>
        <dbReference type="Proteomes" id="UP000323506"/>
    </source>
</evidence>
<reference evidence="17 18" key="1">
    <citation type="submission" date="2019-06" db="EMBL/GenBank/DDBJ databases">
        <title>WGS assembly of Gossypium darwinii.</title>
        <authorList>
            <person name="Chen Z.J."/>
            <person name="Sreedasyam A."/>
            <person name="Ando A."/>
            <person name="Song Q."/>
            <person name="De L."/>
            <person name="Hulse-Kemp A."/>
            <person name="Ding M."/>
            <person name="Ye W."/>
            <person name="Kirkbride R."/>
            <person name="Jenkins J."/>
            <person name="Plott C."/>
            <person name="Lovell J."/>
            <person name="Lin Y.-M."/>
            <person name="Vaughn R."/>
            <person name="Liu B."/>
            <person name="Li W."/>
            <person name="Simpson S."/>
            <person name="Scheffler B."/>
            <person name="Saski C."/>
            <person name="Grover C."/>
            <person name="Hu G."/>
            <person name="Conover J."/>
            <person name="Carlson J."/>
            <person name="Shu S."/>
            <person name="Boston L."/>
            <person name="Williams M."/>
            <person name="Peterson D."/>
            <person name="Mcgee K."/>
            <person name="Jones D."/>
            <person name="Wendel J."/>
            <person name="Stelly D."/>
            <person name="Grimwood J."/>
            <person name="Schmutz J."/>
        </authorList>
    </citation>
    <scope>NUCLEOTIDE SEQUENCE [LARGE SCALE GENOMIC DNA]</scope>
    <source>
        <strain evidence="17">1808015.09</strain>
    </source>
</reference>
<dbReference type="EMBL" id="CM017707">
    <property type="protein sequence ID" value="TYG60907.1"/>
    <property type="molecule type" value="Genomic_DNA"/>
</dbReference>
<dbReference type="GO" id="GO:0015276">
    <property type="term" value="F:ligand-gated monoatomic ion channel activity"/>
    <property type="evidence" value="ECO:0007669"/>
    <property type="project" value="InterPro"/>
</dbReference>
<evidence type="ECO:0000256" key="6">
    <source>
        <dbReference type="ARBA" id="ARBA00022989"/>
    </source>
</evidence>
<dbReference type="SMART" id="SM00079">
    <property type="entry name" value="PBPe"/>
    <property type="match status" value="1"/>
</dbReference>
<feature type="transmembrane region" description="Helical" evidence="14">
    <location>
        <begin position="491"/>
        <end position="510"/>
    </location>
</feature>
<keyword evidence="6 14" id="KW-1133">Transmembrane helix</keyword>
<dbReference type="Gene3D" id="1.10.287.70">
    <property type="match status" value="1"/>
</dbReference>
<feature type="chain" id="PRO_5022914977" description="Glutamate receptor" evidence="15">
    <location>
        <begin position="23"/>
        <end position="792"/>
    </location>
</feature>
<feature type="signal peptide" evidence="15">
    <location>
        <begin position="1"/>
        <end position="22"/>
    </location>
</feature>
<comment type="function">
    <text evidence="13">Glutamate-gated receptor that probably acts as non-selective cation channel.</text>
</comment>
<keyword evidence="4 14" id="KW-0812">Transmembrane</keyword>
<dbReference type="InterPro" id="IPR017103">
    <property type="entry name" value="Iontropic_Glu_rcpt_pln"/>
</dbReference>
<evidence type="ECO:0000256" key="8">
    <source>
        <dbReference type="ARBA" id="ARBA00023136"/>
    </source>
</evidence>
<dbReference type="SUPFAM" id="SSF53850">
    <property type="entry name" value="Periplasmic binding protein-like II"/>
    <property type="match status" value="1"/>
</dbReference>
<dbReference type="Pfam" id="PF00060">
    <property type="entry name" value="Lig_chan"/>
    <property type="match status" value="1"/>
</dbReference>
<keyword evidence="7 13" id="KW-0406">Ion transport</keyword>
<comment type="subcellular location">
    <subcellularLocation>
        <location evidence="1">Membrane</location>
        <topology evidence="1">Multi-pass membrane protein</topology>
    </subcellularLocation>
</comment>
<evidence type="ECO:0000256" key="12">
    <source>
        <dbReference type="ARBA" id="ARBA00023303"/>
    </source>
</evidence>
<dbReference type="PANTHER" id="PTHR18966">
    <property type="entry name" value="IONOTROPIC GLUTAMATE RECEPTOR"/>
    <property type="match status" value="1"/>
</dbReference>
<dbReference type="PIRSF" id="PIRSF037090">
    <property type="entry name" value="Iontro_Glu-like_rcpt_pln"/>
    <property type="match status" value="1"/>
</dbReference>
<gene>
    <name evidence="17" type="ORF">ES288_D07G105100v1</name>
</gene>
<keyword evidence="18" id="KW-1185">Reference proteome</keyword>
<evidence type="ECO:0000256" key="13">
    <source>
        <dbReference type="PIRNR" id="PIRNR037090"/>
    </source>
</evidence>
<feature type="transmembrane region" description="Helical" evidence="14">
    <location>
        <begin position="732"/>
        <end position="753"/>
    </location>
</feature>
<evidence type="ECO:0000256" key="9">
    <source>
        <dbReference type="ARBA" id="ARBA00023170"/>
    </source>
</evidence>
<evidence type="ECO:0000256" key="11">
    <source>
        <dbReference type="ARBA" id="ARBA00023286"/>
    </source>
</evidence>
<dbReference type="InterPro" id="IPR019594">
    <property type="entry name" value="Glu/Gly-bd"/>
</dbReference>
<dbReference type="InterPro" id="IPR015683">
    <property type="entry name" value="Ionotropic_Glu_rcpt"/>
</dbReference>
<keyword evidence="3 13" id="KW-0813">Transport</keyword>
<evidence type="ECO:0000256" key="2">
    <source>
        <dbReference type="ARBA" id="ARBA00008685"/>
    </source>
</evidence>
<evidence type="ECO:0000313" key="17">
    <source>
        <dbReference type="EMBL" id="TYG60907.1"/>
    </source>
</evidence>
<comment type="similarity">
    <text evidence="2 13">Belongs to the glutamate-gated ion channel (TC 1.A.10.1) family.</text>
</comment>
<evidence type="ECO:0000256" key="15">
    <source>
        <dbReference type="SAM" id="SignalP"/>
    </source>
</evidence>
<protein>
    <recommendedName>
        <fullName evidence="13">Glutamate receptor</fullName>
    </recommendedName>
</protein>
<evidence type="ECO:0000256" key="5">
    <source>
        <dbReference type="ARBA" id="ARBA00022729"/>
    </source>
</evidence>
<name>A0A5D2BUI0_GOSDA</name>
<evidence type="ECO:0000256" key="7">
    <source>
        <dbReference type="ARBA" id="ARBA00023065"/>
    </source>
</evidence>
<keyword evidence="5 15" id="KW-0732">Signal</keyword>
<dbReference type="Gene3D" id="3.40.190.10">
    <property type="entry name" value="Periplasmic binding protein-like II"/>
    <property type="match status" value="2"/>
</dbReference>
<dbReference type="Pfam" id="PF10613">
    <property type="entry name" value="Lig_chan-Glu_bd"/>
    <property type="match status" value="1"/>
</dbReference>
<keyword evidence="8 13" id="KW-0472">Membrane</keyword>
<dbReference type="CDD" id="cd13686">
    <property type="entry name" value="GluR_Plant"/>
    <property type="match status" value="1"/>
</dbReference>
<evidence type="ECO:0000256" key="10">
    <source>
        <dbReference type="ARBA" id="ARBA00023180"/>
    </source>
</evidence>
<dbReference type="Pfam" id="PF01094">
    <property type="entry name" value="ANF_receptor"/>
    <property type="match status" value="1"/>
</dbReference>
<evidence type="ECO:0000256" key="1">
    <source>
        <dbReference type="ARBA" id="ARBA00004141"/>
    </source>
</evidence>
<proteinExistence type="inferred from homology"/>
<dbReference type="FunFam" id="3.40.190.10:FF:000103">
    <property type="entry name" value="Glutamate receptor"/>
    <property type="match status" value="1"/>
</dbReference>
<evidence type="ECO:0000256" key="14">
    <source>
        <dbReference type="SAM" id="Phobius"/>
    </source>
</evidence>
<keyword evidence="12 13" id="KW-0407">Ion channel</keyword>
<evidence type="ECO:0000259" key="16">
    <source>
        <dbReference type="SMART" id="SM00079"/>
    </source>
</evidence>